<feature type="compositionally biased region" description="Polar residues" evidence="1">
    <location>
        <begin position="116"/>
        <end position="141"/>
    </location>
</feature>
<dbReference type="AlphaFoldDB" id="A0AAV9M390"/>
<feature type="region of interest" description="Disordered" evidence="1">
    <location>
        <begin position="1"/>
        <end position="63"/>
    </location>
</feature>
<organism evidence="2 3">
    <name type="scientific">Solanum pinnatisectum</name>
    <name type="common">tansyleaf nightshade</name>
    <dbReference type="NCBI Taxonomy" id="50273"/>
    <lineage>
        <taxon>Eukaryota</taxon>
        <taxon>Viridiplantae</taxon>
        <taxon>Streptophyta</taxon>
        <taxon>Embryophyta</taxon>
        <taxon>Tracheophyta</taxon>
        <taxon>Spermatophyta</taxon>
        <taxon>Magnoliopsida</taxon>
        <taxon>eudicotyledons</taxon>
        <taxon>Gunneridae</taxon>
        <taxon>Pentapetalae</taxon>
        <taxon>asterids</taxon>
        <taxon>lamiids</taxon>
        <taxon>Solanales</taxon>
        <taxon>Solanaceae</taxon>
        <taxon>Solanoideae</taxon>
        <taxon>Solaneae</taxon>
        <taxon>Solanum</taxon>
    </lineage>
</organism>
<evidence type="ECO:0000313" key="3">
    <source>
        <dbReference type="Proteomes" id="UP001311915"/>
    </source>
</evidence>
<evidence type="ECO:0000256" key="1">
    <source>
        <dbReference type="SAM" id="MobiDB-lite"/>
    </source>
</evidence>
<accession>A0AAV9M390</accession>
<dbReference type="EMBL" id="JAWPEI010000003">
    <property type="protein sequence ID" value="KAK4731142.1"/>
    <property type="molecule type" value="Genomic_DNA"/>
</dbReference>
<proteinExistence type="predicted"/>
<dbReference type="Proteomes" id="UP001311915">
    <property type="component" value="Unassembled WGS sequence"/>
</dbReference>
<keyword evidence="3" id="KW-1185">Reference proteome</keyword>
<evidence type="ECO:0000313" key="2">
    <source>
        <dbReference type="EMBL" id="KAK4731142.1"/>
    </source>
</evidence>
<gene>
    <name evidence="2" type="ORF">R3W88_024130</name>
</gene>
<sequence length="466" mass="51926">MHHLVFSCHQHERQGRKVAPPISRPTLPMNDCSNVQPTPEETRSLDLPHNSHVPPTQPATSNVNHEEVQPEEVPEFEDISSKLLEQLLRRTTRVSSIGSTLPPKIRKVTYPPKTNVPKTTQPDEQSNQPFQTLNSPPSQAGNVYDVLHNTDIGGISMPYVVDDSVEKGNVDPQPTSNQFFQQLIPPIQMDFANDDQDIDASTVEVEKQRHVTEENVAKEHVMKDSTEVLPTAHHSHVPIEDIVHNKEVDSTTLASISSGTEAIIDALVYGLPNQLIHAKPLSVIIPLQLTGIASTSLASISSGTEAIIDALVYGLPNQLIHAKPLSVIIPLQLTGSDDFLLTDSTHPTSNPHNRMPSKIMQSPYLTAFGSSDKGKEKINDDICPYTPFEGRGITYKLSSVLMQEYFQWIQKGLFKSHANEVTSALFRFDHMDFVVAFSVDKNWFYTMSQSNKCWTDQVQYTLQLCI</sequence>
<feature type="region of interest" description="Disordered" evidence="1">
    <location>
        <begin position="92"/>
        <end position="141"/>
    </location>
</feature>
<protein>
    <submittedName>
        <fullName evidence="2">Uncharacterized protein</fullName>
    </submittedName>
</protein>
<name>A0AAV9M390_9SOLN</name>
<reference evidence="2 3" key="1">
    <citation type="submission" date="2023-10" db="EMBL/GenBank/DDBJ databases">
        <title>Genome-Wide Identification Analysis in wild type Solanum Pinnatisectum Reveals Some Genes Defensing Phytophthora Infestans.</title>
        <authorList>
            <person name="Sun C."/>
        </authorList>
    </citation>
    <scope>NUCLEOTIDE SEQUENCE [LARGE SCALE GENOMIC DNA]</scope>
    <source>
        <strain evidence="2">LQN</strain>
        <tissue evidence="2">Leaf</tissue>
    </source>
</reference>
<comment type="caution">
    <text evidence="2">The sequence shown here is derived from an EMBL/GenBank/DDBJ whole genome shotgun (WGS) entry which is preliminary data.</text>
</comment>